<keyword evidence="1" id="KW-0433">Leucine-rich repeat</keyword>
<proteinExistence type="predicted"/>
<keyword evidence="2" id="KW-0677">Repeat</keyword>
<dbReference type="GO" id="GO:0006952">
    <property type="term" value="P:defense response"/>
    <property type="evidence" value="ECO:0007669"/>
    <property type="project" value="InterPro"/>
</dbReference>
<comment type="caution">
    <text evidence="4">The sequence shown here is derived from an EMBL/GenBank/DDBJ whole genome shotgun (WGS) entry which is preliminary data.</text>
</comment>
<dbReference type="PANTHER" id="PTHR11017:SF479">
    <property type="entry name" value="DISEASE RESISTANCE PROTEIN (TIR-NBS-LRR CLASS) FAMILY"/>
    <property type="match status" value="1"/>
</dbReference>
<sequence>MCNLRLLKIISRSRYSGNCDSKSIYISHGLDCLPNSLKYLEWSHFPLKSLPSNFKPSNLVKLDMYNSKLKELAPEIVNFGNLKEINLSNSKELIKLPDLAQAPKLKCINLTACKNLRRLPDMPANISSIVLFLSGIEALPSSFGSLENIKFLSLQECERLKSLPNLPRNIQTLFLNGCPRLENLPSGIVKVKSLNMLRLSYYKRLKILPEISEIMQHLEDLSLEGTGIQELCPTTQNLIVLCLLNSRNYGSPNFDPECLDNSSHLSNCTKLGCFPSVLLGLNLSFLQLGSCNIQEIPDWLCSLNSLNIIDLSENAFERIPSSIRKLDKLYHLNVSGCKKLRHLPELPPSIRTVNASECTLLHTVDTLKVLLIGTLSLAELEFPNLYEFTFSNCLEMEKSARDSILSYFLSAVHNQMNISSWNQHMAVPTCYPGDEIPEWFSHQWEGSSTTVTLPINCLNNNFLGFATCIVLEVEDSFDLGYHWSTSTKLSFQSNNGEEYYDSNLSFRASIFLNSDHVLMWCNYDPKIKFYLMNLDSIEASFDCTFITDSDENIKVKRCGIRMIYGQVGEEENPISQEDYTIEEEISQELNLSIGSEEIIISRQHDSSNMELQRLENNPRTEFSTVVDGLCPDSSLSTGSLQKIKRFNICGCLPFLSIFIEWKWS</sequence>
<dbReference type="InterPro" id="IPR045344">
    <property type="entry name" value="C-JID"/>
</dbReference>
<feature type="non-terminal residue" evidence="4">
    <location>
        <position position="664"/>
    </location>
</feature>
<dbReference type="InterPro" id="IPR044974">
    <property type="entry name" value="Disease_R_plants"/>
</dbReference>
<dbReference type="OrthoDB" id="1161243at2759"/>
<organism evidence="4 5">
    <name type="scientific">Parasponia andersonii</name>
    <name type="common">Sponia andersonii</name>
    <dbReference type="NCBI Taxonomy" id="3476"/>
    <lineage>
        <taxon>Eukaryota</taxon>
        <taxon>Viridiplantae</taxon>
        <taxon>Streptophyta</taxon>
        <taxon>Embryophyta</taxon>
        <taxon>Tracheophyta</taxon>
        <taxon>Spermatophyta</taxon>
        <taxon>Magnoliopsida</taxon>
        <taxon>eudicotyledons</taxon>
        <taxon>Gunneridae</taxon>
        <taxon>Pentapetalae</taxon>
        <taxon>rosids</taxon>
        <taxon>fabids</taxon>
        <taxon>Rosales</taxon>
        <taxon>Cannabaceae</taxon>
        <taxon>Parasponia</taxon>
    </lineage>
</organism>
<keyword evidence="5" id="KW-1185">Reference proteome</keyword>
<accession>A0A2P5DZ29</accession>
<protein>
    <submittedName>
        <fullName evidence="4">LRR domain containing protein</fullName>
    </submittedName>
</protein>
<dbReference type="AlphaFoldDB" id="A0A2P5DZ29"/>
<feature type="domain" description="C-JID" evidence="3">
    <location>
        <begin position="432"/>
        <end position="566"/>
    </location>
</feature>
<dbReference type="Proteomes" id="UP000237105">
    <property type="component" value="Unassembled WGS sequence"/>
</dbReference>
<dbReference type="SUPFAM" id="SSF52047">
    <property type="entry name" value="RNI-like"/>
    <property type="match status" value="1"/>
</dbReference>
<gene>
    <name evidence="4" type="ORF">PanWU01x14_017640</name>
</gene>
<evidence type="ECO:0000256" key="1">
    <source>
        <dbReference type="ARBA" id="ARBA00022614"/>
    </source>
</evidence>
<dbReference type="SUPFAM" id="SSF52058">
    <property type="entry name" value="L domain-like"/>
    <property type="match status" value="1"/>
</dbReference>
<dbReference type="EMBL" id="JXTB01000008">
    <property type="protein sequence ID" value="PON78506.1"/>
    <property type="molecule type" value="Genomic_DNA"/>
</dbReference>
<dbReference type="Pfam" id="PF20160">
    <property type="entry name" value="C-JID"/>
    <property type="match status" value="1"/>
</dbReference>
<dbReference type="PANTHER" id="PTHR11017">
    <property type="entry name" value="LEUCINE-RICH REPEAT-CONTAINING PROTEIN"/>
    <property type="match status" value="1"/>
</dbReference>
<dbReference type="Gene3D" id="3.80.10.10">
    <property type="entry name" value="Ribonuclease Inhibitor"/>
    <property type="match status" value="3"/>
</dbReference>
<evidence type="ECO:0000256" key="2">
    <source>
        <dbReference type="ARBA" id="ARBA00022737"/>
    </source>
</evidence>
<evidence type="ECO:0000259" key="3">
    <source>
        <dbReference type="Pfam" id="PF20160"/>
    </source>
</evidence>
<dbReference type="InterPro" id="IPR032675">
    <property type="entry name" value="LRR_dom_sf"/>
</dbReference>
<name>A0A2P5DZ29_PARAD</name>
<evidence type="ECO:0000313" key="5">
    <source>
        <dbReference type="Proteomes" id="UP000237105"/>
    </source>
</evidence>
<evidence type="ECO:0000313" key="4">
    <source>
        <dbReference type="EMBL" id="PON78506.1"/>
    </source>
</evidence>
<reference evidence="5" key="1">
    <citation type="submission" date="2016-06" db="EMBL/GenBank/DDBJ databases">
        <title>Parallel loss of symbiosis genes in relatives of nitrogen-fixing non-legume Parasponia.</title>
        <authorList>
            <person name="Van Velzen R."/>
            <person name="Holmer R."/>
            <person name="Bu F."/>
            <person name="Rutten L."/>
            <person name="Van Zeijl A."/>
            <person name="Liu W."/>
            <person name="Santuari L."/>
            <person name="Cao Q."/>
            <person name="Sharma T."/>
            <person name="Shen D."/>
            <person name="Roswanjaya Y."/>
            <person name="Wardhani T."/>
            <person name="Kalhor M.S."/>
            <person name="Jansen J."/>
            <person name="Van den Hoogen J."/>
            <person name="Gungor B."/>
            <person name="Hartog M."/>
            <person name="Hontelez J."/>
            <person name="Verver J."/>
            <person name="Yang W.-C."/>
            <person name="Schijlen E."/>
            <person name="Repin R."/>
            <person name="Schilthuizen M."/>
            <person name="Schranz E."/>
            <person name="Heidstra R."/>
            <person name="Miyata K."/>
            <person name="Fedorova E."/>
            <person name="Kohlen W."/>
            <person name="Bisseling T."/>
            <person name="Smit S."/>
            <person name="Geurts R."/>
        </authorList>
    </citation>
    <scope>NUCLEOTIDE SEQUENCE [LARGE SCALE GENOMIC DNA]</scope>
    <source>
        <strain evidence="5">cv. WU1-14</strain>
    </source>
</reference>